<dbReference type="InterPro" id="IPR036515">
    <property type="entry name" value="Transposase_17_sf"/>
</dbReference>
<sequence>MGQIAEKYWYEIPEHFPFVKLEAFVIMPNHVHGIIVIDNTNEGMAANNSDNAEKLILKSIIQIPPHTQYRRPTRASLRVESFNSHCRII</sequence>
<dbReference type="Gene3D" id="3.30.70.1290">
    <property type="entry name" value="Transposase IS200-like"/>
    <property type="match status" value="1"/>
</dbReference>
<accession>A0ABV7YSQ6</accession>
<organism evidence="1 2">
    <name type="scientific">Lacihabitans lacunae</name>
    <dbReference type="NCBI Taxonomy" id="1028214"/>
    <lineage>
        <taxon>Bacteria</taxon>
        <taxon>Pseudomonadati</taxon>
        <taxon>Bacteroidota</taxon>
        <taxon>Cytophagia</taxon>
        <taxon>Cytophagales</taxon>
        <taxon>Leadbetterellaceae</taxon>
        <taxon>Lacihabitans</taxon>
    </lineage>
</organism>
<evidence type="ECO:0000313" key="1">
    <source>
        <dbReference type="EMBL" id="MFC3809217.1"/>
    </source>
</evidence>
<dbReference type="Proteomes" id="UP001595616">
    <property type="component" value="Unassembled WGS sequence"/>
</dbReference>
<comment type="caution">
    <text evidence="1">The sequence shown here is derived from an EMBL/GenBank/DDBJ whole genome shotgun (WGS) entry which is preliminary data.</text>
</comment>
<dbReference type="SUPFAM" id="SSF143422">
    <property type="entry name" value="Transposase IS200-like"/>
    <property type="match status" value="1"/>
</dbReference>
<protein>
    <recommendedName>
        <fullName evidence="3">Transposase IS200-like domain-containing protein</fullName>
    </recommendedName>
</protein>
<proteinExistence type="predicted"/>
<dbReference type="RefSeq" id="WP_379833979.1">
    <property type="nucleotide sequence ID" value="NZ_JBHRYQ010000001.1"/>
</dbReference>
<evidence type="ECO:0008006" key="3">
    <source>
        <dbReference type="Google" id="ProtNLM"/>
    </source>
</evidence>
<reference evidence="2" key="1">
    <citation type="journal article" date="2019" name="Int. J. Syst. Evol. Microbiol.">
        <title>The Global Catalogue of Microorganisms (GCM) 10K type strain sequencing project: providing services to taxonomists for standard genome sequencing and annotation.</title>
        <authorList>
            <consortium name="The Broad Institute Genomics Platform"/>
            <consortium name="The Broad Institute Genome Sequencing Center for Infectious Disease"/>
            <person name="Wu L."/>
            <person name="Ma J."/>
        </authorList>
    </citation>
    <scope>NUCLEOTIDE SEQUENCE [LARGE SCALE GENOMIC DNA]</scope>
    <source>
        <strain evidence="2">CECT 7956</strain>
    </source>
</reference>
<keyword evidence="2" id="KW-1185">Reference proteome</keyword>
<name>A0ABV7YSQ6_9BACT</name>
<gene>
    <name evidence="1" type="ORF">ACFOOI_01005</name>
</gene>
<evidence type="ECO:0000313" key="2">
    <source>
        <dbReference type="Proteomes" id="UP001595616"/>
    </source>
</evidence>
<dbReference type="EMBL" id="JBHRYQ010000001">
    <property type="protein sequence ID" value="MFC3809217.1"/>
    <property type="molecule type" value="Genomic_DNA"/>
</dbReference>